<keyword evidence="2" id="KW-1185">Reference proteome</keyword>
<name>A0AAN9XW03_PSOTE</name>
<evidence type="ECO:0000313" key="2">
    <source>
        <dbReference type="Proteomes" id="UP001386955"/>
    </source>
</evidence>
<gene>
    <name evidence="1" type="ORF">VNO78_03316</name>
</gene>
<accession>A0AAN9XW03</accession>
<organism evidence="1 2">
    <name type="scientific">Psophocarpus tetragonolobus</name>
    <name type="common">Winged bean</name>
    <name type="synonym">Dolichos tetragonolobus</name>
    <dbReference type="NCBI Taxonomy" id="3891"/>
    <lineage>
        <taxon>Eukaryota</taxon>
        <taxon>Viridiplantae</taxon>
        <taxon>Streptophyta</taxon>
        <taxon>Embryophyta</taxon>
        <taxon>Tracheophyta</taxon>
        <taxon>Spermatophyta</taxon>
        <taxon>Magnoliopsida</taxon>
        <taxon>eudicotyledons</taxon>
        <taxon>Gunneridae</taxon>
        <taxon>Pentapetalae</taxon>
        <taxon>rosids</taxon>
        <taxon>fabids</taxon>
        <taxon>Fabales</taxon>
        <taxon>Fabaceae</taxon>
        <taxon>Papilionoideae</taxon>
        <taxon>50 kb inversion clade</taxon>
        <taxon>NPAAA clade</taxon>
        <taxon>indigoferoid/millettioid clade</taxon>
        <taxon>Phaseoleae</taxon>
        <taxon>Psophocarpus</taxon>
    </lineage>
</organism>
<reference evidence="1 2" key="1">
    <citation type="submission" date="2024-01" db="EMBL/GenBank/DDBJ databases">
        <title>The genomes of 5 underutilized Papilionoideae crops provide insights into root nodulation and disease resistanc.</title>
        <authorList>
            <person name="Jiang F."/>
        </authorList>
    </citation>
    <scope>NUCLEOTIDE SEQUENCE [LARGE SCALE GENOMIC DNA]</scope>
    <source>
        <strain evidence="1">DUOXIRENSHENG_FW03</strain>
        <tissue evidence="1">Leaves</tissue>
    </source>
</reference>
<comment type="caution">
    <text evidence="1">The sequence shown here is derived from an EMBL/GenBank/DDBJ whole genome shotgun (WGS) entry which is preliminary data.</text>
</comment>
<dbReference type="AlphaFoldDB" id="A0AAN9XW03"/>
<evidence type="ECO:0000313" key="1">
    <source>
        <dbReference type="EMBL" id="KAK7411873.1"/>
    </source>
</evidence>
<sequence length="149" mass="17426">MSWSQGTMEHVVLVTAKDETERRKENAQKFMSLELIDLPHPSVFHKRDCSLFFRATTRQCNVMKSIVVRSLYQQSPTIHPYLPELPSYHPQNSVKCNVDVAFLSVLNKSEWGMRIRDHEGKFLKAKFLHENDCMEVPHREEQGILSRID</sequence>
<proteinExistence type="predicted"/>
<dbReference type="EMBL" id="JAYMYS010000001">
    <property type="protein sequence ID" value="KAK7411873.1"/>
    <property type="molecule type" value="Genomic_DNA"/>
</dbReference>
<protein>
    <submittedName>
        <fullName evidence="1">Uncharacterized protein</fullName>
    </submittedName>
</protein>
<dbReference type="Proteomes" id="UP001386955">
    <property type="component" value="Unassembled WGS sequence"/>
</dbReference>